<comment type="similarity">
    <text evidence="1">Belongs to the FAH family.</text>
</comment>
<dbReference type="PANTHER" id="PTHR11820">
    <property type="entry name" value="ACYLPYRUVASE"/>
    <property type="match status" value="1"/>
</dbReference>
<feature type="domain" description="Fumarylacetoacetase-like C-terminal" evidence="3">
    <location>
        <begin position="164"/>
        <end position="306"/>
    </location>
</feature>
<evidence type="ECO:0000256" key="2">
    <source>
        <dbReference type="ARBA" id="ARBA00022723"/>
    </source>
</evidence>
<protein>
    <recommendedName>
        <fullName evidence="3">Fumarylacetoacetase-like C-terminal domain-containing protein</fullName>
    </recommendedName>
</protein>
<evidence type="ECO:0000256" key="1">
    <source>
        <dbReference type="ARBA" id="ARBA00010211"/>
    </source>
</evidence>
<dbReference type="EMBL" id="MU005983">
    <property type="protein sequence ID" value="KAF2860304.1"/>
    <property type="molecule type" value="Genomic_DNA"/>
</dbReference>
<reference evidence="4" key="1">
    <citation type="journal article" date="2020" name="Stud. Mycol.">
        <title>101 Dothideomycetes genomes: a test case for predicting lifestyles and emergence of pathogens.</title>
        <authorList>
            <person name="Haridas S."/>
            <person name="Albert R."/>
            <person name="Binder M."/>
            <person name="Bloem J."/>
            <person name="Labutti K."/>
            <person name="Salamov A."/>
            <person name="Andreopoulos B."/>
            <person name="Baker S."/>
            <person name="Barry K."/>
            <person name="Bills G."/>
            <person name="Bluhm B."/>
            <person name="Cannon C."/>
            <person name="Castanera R."/>
            <person name="Culley D."/>
            <person name="Daum C."/>
            <person name="Ezra D."/>
            <person name="Gonzalez J."/>
            <person name="Henrissat B."/>
            <person name="Kuo A."/>
            <person name="Liang C."/>
            <person name="Lipzen A."/>
            <person name="Lutzoni F."/>
            <person name="Magnuson J."/>
            <person name="Mondo S."/>
            <person name="Nolan M."/>
            <person name="Ohm R."/>
            <person name="Pangilinan J."/>
            <person name="Park H.-J."/>
            <person name="Ramirez L."/>
            <person name="Alfaro M."/>
            <person name="Sun H."/>
            <person name="Tritt A."/>
            <person name="Yoshinaga Y."/>
            <person name="Zwiers L.-H."/>
            <person name="Turgeon B."/>
            <person name="Goodwin S."/>
            <person name="Spatafora J."/>
            <person name="Crous P."/>
            <person name="Grigoriev I."/>
        </authorList>
    </citation>
    <scope>NUCLEOTIDE SEQUENCE</scope>
    <source>
        <strain evidence="4">CBS 480.64</strain>
    </source>
</reference>
<dbReference type="OrthoDB" id="411064at2759"/>
<evidence type="ECO:0000259" key="3">
    <source>
        <dbReference type="Pfam" id="PF01557"/>
    </source>
</evidence>
<keyword evidence="2" id="KW-0479">Metal-binding</keyword>
<name>A0A6A7BYL0_9PEZI</name>
<organism evidence="4 5">
    <name type="scientific">Piedraia hortae CBS 480.64</name>
    <dbReference type="NCBI Taxonomy" id="1314780"/>
    <lineage>
        <taxon>Eukaryota</taxon>
        <taxon>Fungi</taxon>
        <taxon>Dikarya</taxon>
        <taxon>Ascomycota</taxon>
        <taxon>Pezizomycotina</taxon>
        <taxon>Dothideomycetes</taxon>
        <taxon>Dothideomycetidae</taxon>
        <taxon>Capnodiales</taxon>
        <taxon>Piedraiaceae</taxon>
        <taxon>Piedraia</taxon>
    </lineage>
</organism>
<gene>
    <name evidence="4" type="ORF">K470DRAFT_258060</name>
</gene>
<accession>A0A6A7BYL0</accession>
<proteinExistence type="inferred from homology"/>
<dbReference type="PANTHER" id="PTHR11820:SF112">
    <property type="entry name" value="FUMARYLACETOACETATE HYDROLASE FAMILY PROTEIN (AFU_ORTHOLOGUE AFUA_1G02370)-RELATED"/>
    <property type="match status" value="1"/>
</dbReference>
<dbReference type="SUPFAM" id="SSF56529">
    <property type="entry name" value="FAH"/>
    <property type="match status" value="1"/>
</dbReference>
<dbReference type="GO" id="GO:0003824">
    <property type="term" value="F:catalytic activity"/>
    <property type="evidence" value="ECO:0007669"/>
    <property type="project" value="InterPro"/>
</dbReference>
<dbReference type="InterPro" id="IPR036663">
    <property type="entry name" value="Fumarylacetoacetase_C_sf"/>
</dbReference>
<dbReference type="Proteomes" id="UP000799421">
    <property type="component" value="Unassembled WGS sequence"/>
</dbReference>
<keyword evidence="5" id="KW-1185">Reference proteome</keyword>
<dbReference type="GO" id="GO:0046872">
    <property type="term" value="F:metal ion binding"/>
    <property type="evidence" value="ECO:0007669"/>
    <property type="project" value="UniProtKB-KW"/>
</dbReference>
<dbReference type="InterPro" id="IPR011234">
    <property type="entry name" value="Fumarylacetoacetase-like_C"/>
</dbReference>
<evidence type="ECO:0000313" key="5">
    <source>
        <dbReference type="Proteomes" id="UP000799421"/>
    </source>
</evidence>
<dbReference type="Pfam" id="PF01557">
    <property type="entry name" value="FAA_hydrolase"/>
    <property type="match status" value="1"/>
</dbReference>
<evidence type="ECO:0000313" key="4">
    <source>
        <dbReference type="EMBL" id="KAF2860304.1"/>
    </source>
</evidence>
<sequence length="307" mass="33882">MTTIFPMVETRVLAQLQLINSQPYGLQSPLRKPTTSKVLRRELSIYRNQQCGSRPIHLRTVRLKSKLSSASICGGVNRLGNPKTLFTMAPSWTHLVRFEAIEDGRIHLGQLKNTNLDVGLALEKGDVVQAYRINGDIFTGTVTSALLTVRRVFSPVTPEQCTYIRCVGLNYHDHAKEAQMSPPKVPILFTKPRTSLTDPYPSTITIPKIAQDGTSDYEAELCVVIGKSGRDIPQEDAYDHILGYTISNDVSARNLQFMTTQWSFSKGFDSSCPVGPTLVSAAAIRDPQGLGIEARHNGVVVQSGRTR</sequence>
<dbReference type="Gene3D" id="3.90.850.10">
    <property type="entry name" value="Fumarylacetoacetase-like, C-terminal domain"/>
    <property type="match status" value="1"/>
</dbReference>
<dbReference type="AlphaFoldDB" id="A0A6A7BYL0"/>